<comment type="similarity">
    <text evidence="3 10">Belongs to the histone H2B family.</text>
</comment>
<comment type="caution">
    <text evidence="13">The sequence shown here is derived from an EMBL/GenBank/DDBJ whole genome shotgun (WGS) entry which is preliminary data.</text>
</comment>
<protein>
    <recommendedName>
        <fullName evidence="10">Histone H2B</fullName>
    </recommendedName>
</protein>
<evidence type="ECO:0000256" key="8">
    <source>
        <dbReference type="ARBA" id="ARBA00023242"/>
    </source>
</evidence>
<organism evidence="13 14">
    <name type="scientific">Pinctada imbricata</name>
    <name type="common">Atlantic pearl-oyster</name>
    <name type="synonym">Pinctada martensii</name>
    <dbReference type="NCBI Taxonomy" id="66713"/>
    <lineage>
        <taxon>Eukaryota</taxon>
        <taxon>Metazoa</taxon>
        <taxon>Spiralia</taxon>
        <taxon>Lophotrochozoa</taxon>
        <taxon>Mollusca</taxon>
        <taxon>Bivalvia</taxon>
        <taxon>Autobranchia</taxon>
        <taxon>Pteriomorphia</taxon>
        <taxon>Pterioida</taxon>
        <taxon>Pterioidea</taxon>
        <taxon>Pteriidae</taxon>
        <taxon>Pinctada</taxon>
    </lineage>
</organism>
<feature type="compositionally biased region" description="Basic residues" evidence="11">
    <location>
        <begin position="1"/>
        <end position="12"/>
    </location>
</feature>
<keyword evidence="7 10" id="KW-0238">DNA-binding</keyword>
<evidence type="ECO:0000256" key="1">
    <source>
        <dbReference type="ARBA" id="ARBA00004123"/>
    </source>
</evidence>
<dbReference type="GO" id="GO:0005634">
    <property type="term" value="C:nucleus"/>
    <property type="evidence" value="ECO:0007669"/>
    <property type="project" value="UniProtKB-SubCell"/>
</dbReference>
<evidence type="ECO:0000313" key="14">
    <source>
        <dbReference type="Proteomes" id="UP001186944"/>
    </source>
</evidence>
<evidence type="ECO:0000256" key="11">
    <source>
        <dbReference type="SAM" id="MobiDB-lite"/>
    </source>
</evidence>
<dbReference type="InterPro" id="IPR009072">
    <property type="entry name" value="Histone-fold"/>
</dbReference>
<evidence type="ECO:0000256" key="3">
    <source>
        <dbReference type="ARBA" id="ARBA00006846"/>
    </source>
</evidence>
<feature type="compositionally biased region" description="Polar residues" evidence="11">
    <location>
        <begin position="209"/>
        <end position="232"/>
    </location>
</feature>
<keyword evidence="9 10" id="KW-0544">Nucleosome core</keyword>
<evidence type="ECO:0000256" key="6">
    <source>
        <dbReference type="ARBA" id="ARBA00022843"/>
    </source>
</evidence>
<name>A0AA88XNJ0_PINIB</name>
<reference evidence="13" key="1">
    <citation type="submission" date="2019-08" db="EMBL/GenBank/DDBJ databases">
        <title>The improved chromosome-level genome for the pearl oyster Pinctada fucata martensii using PacBio sequencing and Hi-C.</title>
        <authorList>
            <person name="Zheng Z."/>
        </authorList>
    </citation>
    <scope>NUCLEOTIDE SEQUENCE</scope>
    <source>
        <strain evidence="13">ZZ-2019</strain>
        <tissue evidence="13">Adductor muscle</tissue>
    </source>
</reference>
<feature type="region of interest" description="Disordered" evidence="11">
    <location>
        <begin position="1"/>
        <end position="36"/>
    </location>
</feature>
<dbReference type="GO" id="GO:0030527">
    <property type="term" value="F:structural constituent of chromatin"/>
    <property type="evidence" value="ECO:0007669"/>
    <property type="project" value="InterPro"/>
</dbReference>
<dbReference type="InterPro" id="IPR007125">
    <property type="entry name" value="H2A/H2B/H3"/>
</dbReference>
<keyword evidence="8 10" id="KW-0539">Nucleus</keyword>
<sequence length="473" mass="50676">MAPKKSKSKSKQRISPVSTTSRKKQRKGGKENDKKAKKRTFSSYIFRVLREVKPGMEISSKSMSVMNSFMNDMFDRIAAEAAKLAKRGKKRTLSSREIQTAVRLILPGELAKHAVSEGTKAVAKYTSSITASHAFMSIVTKPDGYPISLESMVTTMKQAVASGNQTSTTSKTISATETSAAAITKTFPTTNSSSSLTLAAISKTYESLATTGSPTVSSTKQTTVLNSSKSTRTATSTPKTSPETTQSSPTTTVVTSPIASSSISTSTSTSMHAVLSSKSSKSATGTTYSTTSPPSTKVTTKASTKHTPSSTQLTATSSLVQQINITTSPIKSTSSYSTINPGGSTTNVARLPGFSEKMITGPLCQQCGDINSRTPCQYQDVFLGKPTPCRSGQYCQTDIRTENNSNKEIYKRCVDEKTCIRDWLMQSSDKEYCVRYGQVSKTDTYVCSFCCVGDDCNTGLLPKNSTLYGSRGP</sequence>
<feature type="compositionally biased region" description="Low complexity" evidence="11">
    <location>
        <begin position="233"/>
        <end position="302"/>
    </location>
</feature>
<proteinExistence type="inferred from homology"/>
<dbReference type="InterPro" id="IPR000558">
    <property type="entry name" value="Histone_H2B"/>
</dbReference>
<comment type="subunit">
    <text evidence="10">The nucleosome is a histone octamer containing two molecules each of H2A, H2B, H3 and H4 assembled in one H3-H4 heterotetramer and two H2A-H2B heterodimers. The octamer wraps approximately 147 bp of DNA.</text>
</comment>
<dbReference type="SMART" id="SM00427">
    <property type="entry name" value="H2B"/>
    <property type="match status" value="1"/>
</dbReference>
<dbReference type="GO" id="GO:0046982">
    <property type="term" value="F:protein heterodimerization activity"/>
    <property type="evidence" value="ECO:0007669"/>
    <property type="project" value="InterPro"/>
</dbReference>
<dbReference type="PRINTS" id="PR00621">
    <property type="entry name" value="HISTONEH2B"/>
</dbReference>
<keyword evidence="14" id="KW-1185">Reference proteome</keyword>
<evidence type="ECO:0000256" key="2">
    <source>
        <dbReference type="ARBA" id="ARBA00004286"/>
    </source>
</evidence>
<feature type="region of interest" description="Disordered" evidence="11">
    <location>
        <begin position="209"/>
        <end position="314"/>
    </location>
</feature>
<evidence type="ECO:0000259" key="12">
    <source>
        <dbReference type="Pfam" id="PF00125"/>
    </source>
</evidence>
<keyword evidence="6" id="KW-0832">Ubl conjugation</keyword>
<feature type="domain" description="Core Histone H2A/H2B/H3" evidence="12">
    <location>
        <begin position="22"/>
        <end position="104"/>
    </location>
</feature>
<keyword evidence="4 10" id="KW-0158">Chromosome</keyword>
<dbReference type="PROSITE" id="PS00357">
    <property type="entry name" value="HISTONE_H2B"/>
    <property type="match status" value="1"/>
</dbReference>
<accession>A0AA88XNJ0</accession>
<dbReference type="Pfam" id="PF00125">
    <property type="entry name" value="Histone"/>
    <property type="match status" value="1"/>
</dbReference>
<evidence type="ECO:0000256" key="9">
    <source>
        <dbReference type="ARBA" id="ARBA00023269"/>
    </source>
</evidence>
<dbReference type="EMBL" id="VSWD01000011">
    <property type="protein sequence ID" value="KAK3087579.1"/>
    <property type="molecule type" value="Genomic_DNA"/>
</dbReference>
<evidence type="ECO:0000256" key="5">
    <source>
        <dbReference type="ARBA" id="ARBA00022499"/>
    </source>
</evidence>
<dbReference type="FunFam" id="1.10.20.10:FF:000043">
    <property type="entry name" value="Histone H2B"/>
    <property type="match status" value="1"/>
</dbReference>
<dbReference type="PANTHER" id="PTHR23428">
    <property type="entry name" value="HISTONE H2B"/>
    <property type="match status" value="1"/>
</dbReference>
<evidence type="ECO:0000256" key="7">
    <source>
        <dbReference type="ARBA" id="ARBA00023125"/>
    </source>
</evidence>
<evidence type="ECO:0000256" key="4">
    <source>
        <dbReference type="ARBA" id="ARBA00022454"/>
    </source>
</evidence>
<evidence type="ECO:0000256" key="10">
    <source>
        <dbReference type="RuleBase" id="RU000451"/>
    </source>
</evidence>
<dbReference type="Gene3D" id="1.10.20.10">
    <property type="entry name" value="Histone, subunit A"/>
    <property type="match status" value="1"/>
</dbReference>
<dbReference type="AlphaFoldDB" id="A0AA88XNJ0"/>
<dbReference type="Proteomes" id="UP001186944">
    <property type="component" value="Unassembled WGS sequence"/>
</dbReference>
<dbReference type="InterPro" id="IPR055333">
    <property type="entry name" value="HISTONE_H2B_site"/>
</dbReference>
<dbReference type="CDD" id="cd22910">
    <property type="entry name" value="HFD_H2B"/>
    <property type="match status" value="1"/>
</dbReference>
<dbReference type="SUPFAM" id="SSF47113">
    <property type="entry name" value="Histone-fold"/>
    <property type="match status" value="1"/>
</dbReference>
<evidence type="ECO:0000313" key="13">
    <source>
        <dbReference type="EMBL" id="KAK3087579.1"/>
    </source>
</evidence>
<gene>
    <name evidence="13" type="ORF">FSP39_007774</name>
</gene>
<keyword evidence="5" id="KW-1017">Isopeptide bond</keyword>
<dbReference type="GO" id="GO:0000786">
    <property type="term" value="C:nucleosome"/>
    <property type="evidence" value="ECO:0007669"/>
    <property type="project" value="UniProtKB-KW"/>
</dbReference>
<dbReference type="GO" id="GO:0003677">
    <property type="term" value="F:DNA binding"/>
    <property type="evidence" value="ECO:0007669"/>
    <property type="project" value="UniProtKB-KW"/>
</dbReference>
<comment type="subcellular location">
    <subcellularLocation>
        <location evidence="2">Chromosome</location>
    </subcellularLocation>
    <subcellularLocation>
        <location evidence="1 10">Nucleus</location>
    </subcellularLocation>
</comment>